<evidence type="ECO:0000259" key="2">
    <source>
        <dbReference type="Pfam" id="PF20478"/>
    </source>
</evidence>
<feature type="domain" description="P2X purinoreceptor 7 intracellular" evidence="2">
    <location>
        <begin position="65"/>
        <end position="203"/>
    </location>
</feature>
<sequence length="220" mass="24651">MSTSDDSDSNTSSRSVSEEVESEIEDDFGVVGGLVEPYRFEPIAPEDYEEPEEEEDEDGLTPAILEARSENQITLDTWCECGNCSTELLSNALEFRCCKEVAAAMAKLTFEGIEGSCVLDHTDFDALTNATVLEQVCPLLKDRKGRSYKFPSRGTQNAKNESYRATAYRFLVRWIFGPLGWNNSRPLPACIYHKIRQKFQTASTRGYSSAERRQGEASAR</sequence>
<evidence type="ECO:0000313" key="4">
    <source>
        <dbReference type="Proteomes" id="UP001159427"/>
    </source>
</evidence>
<comment type="caution">
    <text evidence="3">The sequence shown here is derived from an EMBL/GenBank/DDBJ whole genome shotgun (WGS) entry which is preliminary data.</text>
</comment>
<gene>
    <name evidence="3" type="ORF">PEVE_00022706</name>
</gene>
<proteinExistence type="predicted"/>
<evidence type="ECO:0000256" key="1">
    <source>
        <dbReference type="SAM" id="MobiDB-lite"/>
    </source>
</evidence>
<name>A0ABN8MBJ0_9CNID</name>
<dbReference type="Pfam" id="PF20478">
    <property type="entry name" value="P2RX7_C"/>
    <property type="match status" value="1"/>
</dbReference>
<feature type="compositionally biased region" description="Acidic residues" evidence="1">
    <location>
        <begin position="18"/>
        <end position="28"/>
    </location>
</feature>
<feature type="compositionally biased region" description="Acidic residues" evidence="1">
    <location>
        <begin position="44"/>
        <end position="59"/>
    </location>
</feature>
<dbReference type="PANTHER" id="PTHR36981:SF1">
    <property type="entry name" value="P2X PURINORECEPTOR 7 INTRACELLULAR DOMAIN-CONTAINING PROTEIN"/>
    <property type="match status" value="1"/>
</dbReference>
<dbReference type="PANTHER" id="PTHR36981">
    <property type="entry name" value="ZGC:195170"/>
    <property type="match status" value="1"/>
</dbReference>
<feature type="region of interest" description="Disordered" evidence="1">
    <location>
        <begin position="40"/>
        <end position="59"/>
    </location>
</feature>
<protein>
    <recommendedName>
        <fullName evidence="2">P2X purinoreceptor 7 intracellular domain-containing protein</fullName>
    </recommendedName>
</protein>
<feature type="region of interest" description="Disordered" evidence="1">
    <location>
        <begin position="1"/>
        <end position="33"/>
    </location>
</feature>
<dbReference type="Proteomes" id="UP001159427">
    <property type="component" value="Unassembled WGS sequence"/>
</dbReference>
<dbReference type="InterPro" id="IPR046815">
    <property type="entry name" value="P2RX7_C"/>
</dbReference>
<accession>A0ABN8MBJ0</accession>
<organism evidence="3 4">
    <name type="scientific">Porites evermanni</name>
    <dbReference type="NCBI Taxonomy" id="104178"/>
    <lineage>
        <taxon>Eukaryota</taxon>
        <taxon>Metazoa</taxon>
        <taxon>Cnidaria</taxon>
        <taxon>Anthozoa</taxon>
        <taxon>Hexacorallia</taxon>
        <taxon>Scleractinia</taxon>
        <taxon>Fungiina</taxon>
        <taxon>Poritidae</taxon>
        <taxon>Porites</taxon>
    </lineage>
</organism>
<keyword evidence="4" id="KW-1185">Reference proteome</keyword>
<dbReference type="EMBL" id="CALNXI010000301">
    <property type="protein sequence ID" value="CAH3024375.1"/>
    <property type="molecule type" value="Genomic_DNA"/>
</dbReference>
<reference evidence="3 4" key="1">
    <citation type="submission" date="2022-05" db="EMBL/GenBank/DDBJ databases">
        <authorList>
            <consortium name="Genoscope - CEA"/>
            <person name="William W."/>
        </authorList>
    </citation>
    <scope>NUCLEOTIDE SEQUENCE [LARGE SCALE GENOMIC DNA]</scope>
</reference>
<evidence type="ECO:0000313" key="3">
    <source>
        <dbReference type="EMBL" id="CAH3024375.1"/>
    </source>
</evidence>